<protein>
    <recommendedName>
        <fullName evidence="3">Polyketide synthase-like phosphopantetheine-binding domain-containing protein</fullName>
    </recommendedName>
</protein>
<dbReference type="InterPro" id="IPR013120">
    <property type="entry name" value="FAR_NAD-bd"/>
</dbReference>
<dbReference type="InterPro" id="IPR036736">
    <property type="entry name" value="ACP-like_sf"/>
</dbReference>
<dbReference type="InterPro" id="IPR042099">
    <property type="entry name" value="ANL_N_sf"/>
</dbReference>
<dbReference type="AlphaFoldDB" id="A0A4Y9ZW38"/>
<dbReference type="Pfam" id="PF00501">
    <property type="entry name" value="AMP-binding"/>
    <property type="match status" value="1"/>
</dbReference>
<accession>A0A4Y9ZW38</accession>
<evidence type="ECO:0000256" key="2">
    <source>
        <dbReference type="ARBA" id="ARBA00022553"/>
    </source>
</evidence>
<dbReference type="PANTHER" id="PTHR43439">
    <property type="entry name" value="PHENYLACETATE-COENZYME A LIGASE"/>
    <property type="match status" value="1"/>
</dbReference>
<dbReference type="Pfam" id="PF23562">
    <property type="entry name" value="AMP-binding_C_3"/>
    <property type="match status" value="1"/>
</dbReference>
<dbReference type="InterPro" id="IPR020806">
    <property type="entry name" value="PKS_PP-bd"/>
</dbReference>
<dbReference type="OrthoDB" id="429813at2759"/>
<dbReference type="Gene3D" id="1.10.1200.10">
    <property type="entry name" value="ACP-like"/>
    <property type="match status" value="1"/>
</dbReference>
<dbReference type="InterPro" id="IPR036291">
    <property type="entry name" value="NAD(P)-bd_dom_sf"/>
</dbReference>
<dbReference type="InterPro" id="IPR009081">
    <property type="entry name" value="PP-bd_ACP"/>
</dbReference>
<proteinExistence type="predicted"/>
<dbReference type="Proteomes" id="UP000298061">
    <property type="component" value="Unassembled WGS sequence"/>
</dbReference>
<keyword evidence="5" id="KW-1185">Reference proteome</keyword>
<feature type="domain" description="Polyketide synthase-like phosphopantetheine-binding" evidence="3">
    <location>
        <begin position="601"/>
        <end position="676"/>
    </location>
</feature>
<evidence type="ECO:0000259" key="3">
    <source>
        <dbReference type="SMART" id="SM00823"/>
    </source>
</evidence>
<dbReference type="EMBL" id="SFCI01000714">
    <property type="protein sequence ID" value="TFY78273.1"/>
    <property type="molecule type" value="Genomic_DNA"/>
</dbReference>
<comment type="caution">
    <text evidence="4">The sequence shown here is derived from an EMBL/GenBank/DDBJ whole genome shotgun (WGS) entry which is preliminary data.</text>
</comment>
<dbReference type="GO" id="GO:0031177">
    <property type="term" value="F:phosphopantetheine binding"/>
    <property type="evidence" value="ECO:0007669"/>
    <property type="project" value="InterPro"/>
</dbReference>
<dbReference type="SUPFAM" id="SSF47336">
    <property type="entry name" value="ACP-like"/>
    <property type="match status" value="1"/>
</dbReference>
<dbReference type="InterPro" id="IPR051414">
    <property type="entry name" value="Adenylate-forming_Reductase"/>
</dbReference>
<reference evidence="4 5" key="1">
    <citation type="submission" date="2019-02" db="EMBL/GenBank/DDBJ databases">
        <title>Genome sequencing of the rare red list fungi Hericium alpestre (H. flagellum).</title>
        <authorList>
            <person name="Buettner E."/>
            <person name="Kellner H."/>
        </authorList>
    </citation>
    <scope>NUCLEOTIDE SEQUENCE [LARGE SCALE GENOMIC DNA]</scope>
    <source>
        <strain evidence="4 5">DSM 108284</strain>
    </source>
</reference>
<evidence type="ECO:0000313" key="4">
    <source>
        <dbReference type="EMBL" id="TFY78273.1"/>
    </source>
</evidence>
<keyword evidence="1" id="KW-0596">Phosphopantetheine</keyword>
<dbReference type="InterPro" id="IPR000873">
    <property type="entry name" value="AMP-dep_synth/lig_dom"/>
</dbReference>
<dbReference type="SUPFAM" id="SSF51735">
    <property type="entry name" value="NAD(P)-binding Rossmann-fold domains"/>
    <property type="match status" value="1"/>
</dbReference>
<organism evidence="4 5">
    <name type="scientific">Hericium alpestre</name>
    <dbReference type="NCBI Taxonomy" id="135208"/>
    <lineage>
        <taxon>Eukaryota</taxon>
        <taxon>Fungi</taxon>
        <taxon>Dikarya</taxon>
        <taxon>Basidiomycota</taxon>
        <taxon>Agaricomycotina</taxon>
        <taxon>Agaricomycetes</taxon>
        <taxon>Russulales</taxon>
        <taxon>Hericiaceae</taxon>
        <taxon>Hericium</taxon>
    </lineage>
</organism>
<dbReference type="Pfam" id="PF00550">
    <property type="entry name" value="PP-binding"/>
    <property type="match status" value="1"/>
</dbReference>
<dbReference type="Pfam" id="PF07993">
    <property type="entry name" value="NAD_binding_4"/>
    <property type="match status" value="1"/>
</dbReference>
<dbReference type="Gene3D" id="3.40.50.12780">
    <property type="entry name" value="N-terminal domain of ligase-like"/>
    <property type="match status" value="1"/>
</dbReference>
<dbReference type="Gene3D" id="3.40.50.720">
    <property type="entry name" value="NAD(P)-binding Rossmann-like Domain"/>
    <property type="match status" value="1"/>
</dbReference>
<evidence type="ECO:0000313" key="5">
    <source>
        <dbReference type="Proteomes" id="UP000298061"/>
    </source>
</evidence>
<dbReference type="SUPFAM" id="SSF56801">
    <property type="entry name" value="Acetyl-CoA synthetase-like"/>
    <property type="match status" value="1"/>
</dbReference>
<sequence length="876" mass="96560">MSGPPTLQGKSSATWLCPPLDGSLTVPEIFEYHARNSPKHPLFVYPDNRTGSRTILYPEALRAFRRAAKIASGHYQAFREKHGRATASTIGILAVAGKSTAILPDLLIIVSALTPSLDSISYFSSMVGIMQLGLTAFPISTRNSAVGVAHLIRTTGVQQVFVSPDSAMQRLSQEAIDVLAKDGVSVELLPFPQFSDLYDGSSSDEPEVVPLDNLSKDATALILHSSGSTAFPKSIKVSHLNFLQWGKALPNVDYGEVDICGNVIAAHALPMFHGMGATVMTWAACSGAVMGCFPPSSPPVLPNPDNFLEAIVDTNSDLVSCVPAHVEAANLPILQKLMGIVFGGAPLNKEIGDALSRAGVKLPPFYGATEIGNVILSVPDLENETEWEYFRFSPHLRVEILLQEDTTDIFEPVILSSPPYTPNVINTEINGILGYRTNDLVQRHPVRDDYYQIYGRLDDQLMLSTGEKTNPVPLETIMLQDPHIVAALMFGRGRFQNGVIIQPKDEFDPNDTEELAEFRKVIWPTIERVNEYAPSHSRIFKEMIIVTSPAKSFEYTPKGTPRRQVCIDAYSDEIDAAYTAVKTSSQTELEPPASWMPELISEFVRAAVRQVMKEPVRDEDDLFQHGCDSLQATSIRNTILRALRSSSRVSTHDIPSTFVYTHPSIRALSDFISGLFSKTGAARGSPTTRESRAQEMRELVQKYSRNFVRAAHQPEMNGTGETILLTGTTGRLGCHLLATLLSKPDVHRIFALNRHLSHVDLEERQRQAFAMWGLDLGLLSSSKMTLLVSDLAKKGFGLDQDVYEQIQRSVTIIIHNAWRVDFNFSLASFEPLILGVRHLIDLSLSATCLDGARFIFTSSVAVLRSKPINRVVIFKF</sequence>
<dbReference type="PANTHER" id="PTHR43439:SF2">
    <property type="entry name" value="ENZYME, PUTATIVE (JCVI)-RELATED"/>
    <property type="match status" value="1"/>
</dbReference>
<name>A0A4Y9ZW38_9AGAM</name>
<keyword evidence="2" id="KW-0597">Phosphoprotein</keyword>
<dbReference type="STRING" id="135208.A0A4Y9ZW38"/>
<gene>
    <name evidence="4" type="ORF">EWM64_g5737</name>
</gene>
<evidence type="ECO:0000256" key="1">
    <source>
        <dbReference type="ARBA" id="ARBA00022450"/>
    </source>
</evidence>
<dbReference type="SMART" id="SM00823">
    <property type="entry name" value="PKS_PP"/>
    <property type="match status" value="1"/>
</dbReference>